<accession>A0AAE3E0P4</accession>
<dbReference type="RefSeq" id="WP_308457176.1">
    <property type="nucleotide sequence ID" value="NZ_JAJEQM010000027.1"/>
</dbReference>
<reference evidence="1 2" key="1">
    <citation type="submission" date="2021-10" db="EMBL/GenBank/DDBJ databases">
        <title>Anaerobic single-cell dispensing facilitates the cultivation of human gut bacteria.</title>
        <authorList>
            <person name="Afrizal A."/>
        </authorList>
    </citation>
    <scope>NUCLEOTIDE SEQUENCE [LARGE SCALE GENOMIC DNA]</scope>
    <source>
        <strain evidence="1 2">CLA-AA-H232</strain>
    </source>
</reference>
<sequence>MEYDDRVMCPLIDEKIDPMECVDVVDCVLNPLFLNSLPKKYKAKENFKEICKQCKLNRPPKVRPKI</sequence>
<organism evidence="1 2">
    <name type="scientific">Hominilimicola fabiformis</name>
    <dbReference type="NCBI Taxonomy" id="2885356"/>
    <lineage>
        <taxon>Bacteria</taxon>
        <taxon>Bacillati</taxon>
        <taxon>Bacillota</taxon>
        <taxon>Clostridia</taxon>
        <taxon>Eubacteriales</taxon>
        <taxon>Oscillospiraceae</taxon>
        <taxon>Hominilimicola</taxon>
    </lineage>
</organism>
<evidence type="ECO:0000313" key="1">
    <source>
        <dbReference type="EMBL" id="MCC2211790.1"/>
    </source>
</evidence>
<dbReference type="EMBL" id="JAJEQM010000027">
    <property type="protein sequence ID" value="MCC2211790.1"/>
    <property type="molecule type" value="Genomic_DNA"/>
</dbReference>
<gene>
    <name evidence="1" type="ORF">LKE05_13475</name>
</gene>
<evidence type="ECO:0000313" key="2">
    <source>
        <dbReference type="Proteomes" id="UP001198242"/>
    </source>
</evidence>
<comment type="caution">
    <text evidence="1">The sequence shown here is derived from an EMBL/GenBank/DDBJ whole genome shotgun (WGS) entry which is preliminary data.</text>
</comment>
<protein>
    <submittedName>
        <fullName evidence="1">Uncharacterized protein</fullName>
    </submittedName>
</protein>
<dbReference type="AlphaFoldDB" id="A0AAE3E0P4"/>
<proteinExistence type="predicted"/>
<dbReference type="Proteomes" id="UP001198242">
    <property type="component" value="Unassembled WGS sequence"/>
</dbReference>
<keyword evidence="2" id="KW-1185">Reference proteome</keyword>
<name>A0AAE3E0P4_9FIRM</name>